<dbReference type="GO" id="GO:0015628">
    <property type="term" value="P:protein secretion by the type II secretion system"/>
    <property type="evidence" value="ECO:0007669"/>
    <property type="project" value="InterPro"/>
</dbReference>
<evidence type="ECO:0000313" key="13">
    <source>
        <dbReference type="EMBL" id="SMA50369.1"/>
    </source>
</evidence>
<evidence type="ECO:0000256" key="1">
    <source>
        <dbReference type="ARBA" id="ARBA00004377"/>
    </source>
</evidence>
<protein>
    <recommendedName>
        <fullName evidence="2">Type II secretion system protein H</fullName>
    </recommendedName>
    <alternativeName>
        <fullName evidence="10">General secretion pathway protein H</fullName>
    </alternativeName>
</protein>
<dbReference type="InterPro" id="IPR045584">
    <property type="entry name" value="Pilin-like"/>
</dbReference>
<evidence type="ECO:0000256" key="6">
    <source>
        <dbReference type="ARBA" id="ARBA00022692"/>
    </source>
</evidence>
<dbReference type="Pfam" id="PF12019">
    <property type="entry name" value="GspH"/>
    <property type="match status" value="1"/>
</dbReference>
<dbReference type="GO" id="GO:0015627">
    <property type="term" value="C:type II protein secretion system complex"/>
    <property type="evidence" value="ECO:0007669"/>
    <property type="project" value="InterPro"/>
</dbReference>
<comment type="subcellular location">
    <subcellularLocation>
        <location evidence="1">Cell inner membrane</location>
        <topology evidence="1">Single-pass membrane protein</topology>
    </subcellularLocation>
</comment>
<keyword evidence="7 11" id="KW-1133">Transmembrane helix</keyword>
<keyword evidence="8 11" id="KW-0472">Membrane</keyword>
<sequence>MVVASDLHRFLPKRESGLSLMEVLWGTALLGIIMLAGLPALSGMVKRYEAESDFRNFRNIVSYARAEAIVRKKDVVLCPRKSGSEECYDTAISSDDDEETVWKNGWILFVNNEGAETAIEADDLILKVYEPLDQNLTLRMGGSTGAGGQLAFLRFMSKGNSFPNNPSALFCQLEGDDVNFAGRVVIAFGRVRIDERSVAEGLCDAL</sequence>
<evidence type="ECO:0000256" key="8">
    <source>
        <dbReference type="ARBA" id="ARBA00023136"/>
    </source>
</evidence>
<evidence type="ECO:0000256" key="9">
    <source>
        <dbReference type="ARBA" id="ARBA00025772"/>
    </source>
</evidence>
<keyword evidence="5" id="KW-0997">Cell inner membrane</keyword>
<keyword evidence="14" id="KW-1185">Reference proteome</keyword>
<keyword evidence="4" id="KW-0488">Methylation</keyword>
<evidence type="ECO:0000256" key="4">
    <source>
        <dbReference type="ARBA" id="ARBA00022481"/>
    </source>
</evidence>
<keyword evidence="3" id="KW-1003">Cell membrane</keyword>
<dbReference type="RefSeq" id="WP_087112811.1">
    <property type="nucleotide sequence ID" value="NZ_CBCSCN010000005.1"/>
</dbReference>
<evidence type="ECO:0000256" key="2">
    <source>
        <dbReference type="ARBA" id="ARBA00021549"/>
    </source>
</evidence>
<accession>A0A1X7AQJ9</accession>
<name>A0A1X7AQJ9_9GAMM</name>
<evidence type="ECO:0000256" key="3">
    <source>
        <dbReference type="ARBA" id="ARBA00022475"/>
    </source>
</evidence>
<reference evidence="13 14" key="1">
    <citation type="submission" date="2017-03" db="EMBL/GenBank/DDBJ databases">
        <authorList>
            <person name="Afonso C.L."/>
            <person name="Miller P.J."/>
            <person name="Scott M.A."/>
            <person name="Spackman E."/>
            <person name="Goraichik I."/>
            <person name="Dimitrov K.M."/>
            <person name="Suarez D.L."/>
            <person name="Swayne D.E."/>
        </authorList>
    </citation>
    <scope>NUCLEOTIDE SEQUENCE [LARGE SCALE GENOMIC DNA]</scope>
    <source>
        <strain evidence="13">SB41UT1</strain>
    </source>
</reference>
<organism evidence="13 14">
    <name type="scientific">Parendozoicomonas haliclonae</name>
    <dbReference type="NCBI Taxonomy" id="1960125"/>
    <lineage>
        <taxon>Bacteria</taxon>
        <taxon>Pseudomonadati</taxon>
        <taxon>Pseudomonadota</taxon>
        <taxon>Gammaproteobacteria</taxon>
        <taxon>Oceanospirillales</taxon>
        <taxon>Endozoicomonadaceae</taxon>
        <taxon>Parendozoicomonas</taxon>
    </lineage>
</organism>
<dbReference type="GO" id="GO:0005886">
    <property type="term" value="C:plasma membrane"/>
    <property type="evidence" value="ECO:0007669"/>
    <property type="project" value="UniProtKB-SubCell"/>
</dbReference>
<dbReference type="SUPFAM" id="SSF54523">
    <property type="entry name" value="Pili subunits"/>
    <property type="match status" value="1"/>
</dbReference>
<dbReference type="OrthoDB" id="5624462at2"/>
<dbReference type="EMBL" id="FWPT01000012">
    <property type="protein sequence ID" value="SMA50369.1"/>
    <property type="molecule type" value="Genomic_DNA"/>
</dbReference>
<keyword evidence="6 11" id="KW-0812">Transmembrane</keyword>
<comment type="similarity">
    <text evidence="9">Belongs to the GSP H family.</text>
</comment>
<evidence type="ECO:0000256" key="11">
    <source>
        <dbReference type="SAM" id="Phobius"/>
    </source>
</evidence>
<dbReference type="AlphaFoldDB" id="A0A1X7AQJ9"/>
<evidence type="ECO:0000256" key="10">
    <source>
        <dbReference type="ARBA" id="ARBA00030775"/>
    </source>
</evidence>
<dbReference type="Gene3D" id="3.55.40.10">
    <property type="entry name" value="minor pseudopilin epsh domain"/>
    <property type="match status" value="1"/>
</dbReference>
<evidence type="ECO:0000313" key="14">
    <source>
        <dbReference type="Proteomes" id="UP000196573"/>
    </source>
</evidence>
<feature type="domain" description="General secretion pathway GspH" evidence="12">
    <location>
        <begin position="57"/>
        <end position="164"/>
    </location>
</feature>
<evidence type="ECO:0000256" key="7">
    <source>
        <dbReference type="ARBA" id="ARBA00022989"/>
    </source>
</evidence>
<proteinExistence type="inferred from homology"/>
<evidence type="ECO:0000259" key="12">
    <source>
        <dbReference type="Pfam" id="PF12019"/>
    </source>
</evidence>
<evidence type="ECO:0000256" key="5">
    <source>
        <dbReference type="ARBA" id="ARBA00022519"/>
    </source>
</evidence>
<dbReference type="Proteomes" id="UP000196573">
    <property type="component" value="Unassembled WGS sequence"/>
</dbReference>
<feature type="transmembrane region" description="Helical" evidence="11">
    <location>
        <begin position="23"/>
        <end position="45"/>
    </location>
</feature>
<dbReference type="InterPro" id="IPR022346">
    <property type="entry name" value="T2SS_GspH"/>
</dbReference>
<gene>
    <name evidence="13" type="ORF">EHSB41UT_04166</name>
</gene>